<evidence type="ECO:0000313" key="1">
    <source>
        <dbReference type="EMBL" id="QJA81804.1"/>
    </source>
</evidence>
<name>A0A6M3KJI5_9ZZZZ</name>
<sequence length="318" mass="37478">MSKRHTIEYIKQKIEKIGYTLLSTVYVNNYSNLKIRCNVGHEYITTWSVIREGCMCPKCVVEERARKNRYTIEYIKEKTKELAEGYECLSDEYINAHVRLLFKCNKGHTYKAKWNKFQTGRRCWKCVKNRQKKKGHPNWKGGVTGLSISLYDTYASQISFCEEVQRDPGNNDWLQVRCTNSDCRKWFRPTYREMCGRIKALNRKNKGELRFYCSDECKKLCSIYGQYKYPKGFINTDNIRYDQAEWSQMVKERDECQCVKCGSTKKLVAHHIEGLIENPIMSADIDIGITLCKKCHKLAHKSIGCRFIDMKKENICYK</sequence>
<organism evidence="1">
    <name type="scientific">viral metagenome</name>
    <dbReference type="NCBI Taxonomy" id="1070528"/>
    <lineage>
        <taxon>unclassified sequences</taxon>
        <taxon>metagenomes</taxon>
        <taxon>organismal metagenomes</taxon>
    </lineage>
</organism>
<protein>
    <recommendedName>
        <fullName evidence="2">HNH endonuclease</fullName>
    </recommendedName>
</protein>
<dbReference type="AlphaFoldDB" id="A0A6M3KJI5"/>
<proteinExistence type="predicted"/>
<gene>
    <name evidence="1" type="ORF">MM415A00492_0014</name>
</gene>
<evidence type="ECO:0008006" key="2">
    <source>
        <dbReference type="Google" id="ProtNLM"/>
    </source>
</evidence>
<dbReference type="EMBL" id="MT142470">
    <property type="protein sequence ID" value="QJA81804.1"/>
    <property type="molecule type" value="Genomic_DNA"/>
</dbReference>
<accession>A0A6M3KJI5</accession>
<reference evidence="1" key="1">
    <citation type="submission" date="2020-03" db="EMBL/GenBank/DDBJ databases">
        <title>The deep terrestrial virosphere.</title>
        <authorList>
            <person name="Holmfeldt K."/>
            <person name="Nilsson E."/>
            <person name="Simone D."/>
            <person name="Lopez-Fernandez M."/>
            <person name="Wu X."/>
            <person name="de Brujin I."/>
            <person name="Lundin D."/>
            <person name="Andersson A."/>
            <person name="Bertilsson S."/>
            <person name="Dopson M."/>
        </authorList>
    </citation>
    <scope>NUCLEOTIDE SEQUENCE</scope>
    <source>
        <strain evidence="1">MM415A00492</strain>
    </source>
</reference>